<dbReference type="Pfam" id="PF13098">
    <property type="entry name" value="Thioredoxin_2"/>
    <property type="match status" value="1"/>
</dbReference>
<sequence length="206" mass="24262">ILIMRLLIFIYIFVSIIFTGCSDKNENSKKIINDDKKVEKKEIKKLSKQDIFLEVFIKDNKIYSKSSKTILLIFANKKDPYSKKLEEDITYNKELQELLKTSLNSYYININEEKRYKQFYNNQFMNVDMKTLMAIYSIKATPSIIFTNNQAKVILSIPGYMPVEQLISTIKFIKSKKYQGLKPNSKELLKALKQHYIQDNITLNKN</sequence>
<comment type="caution">
    <text evidence="2">The sequence shown here is derived from an EMBL/GenBank/DDBJ whole genome shotgun (WGS) entry which is preliminary data.</text>
</comment>
<dbReference type="RefSeq" id="WP_101184596.1">
    <property type="nucleotide sequence ID" value="NZ_NXIF01000025.1"/>
</dbReference>
<accession>A0A2N1J337</accession>
<gene>
    <name evidence="2" type="ORF">CP960_06440</name>
</gene>
<evidence type="ECO:0000313" key="3">
    <source>
        <dbReference type="Proteomes" id="UP000233248"/>
    </source>
</evidence>
<keyword evidence="3" id="KW-1185">Reference proteome</keyword>
<dbReference type="AlphaFoldDB" id="A0A2N1J337"/>
<feature type="domain" description="Thioredoxin-like fold" evidence="1">
    <location>
        <begin position="65"/>
        <end position="167"/>
    </location>
</feature>
<dbReference type="Proteomes" id="UP000233248">
    <property type="component" value="Unassembled WGS sequence"/>
</dbReference>
<dbReference type="InterPro" id="IPR036249">
    <property type="entry name" value="Thioredoxin-like_sf"/>
</dbReference>
<reference evidence="2 3" key="1">
    <citation type="submission" date="2017-09" db="EMBL/GenBank/DDBJ databases">
        <title>Genomics of the genus Arcobacter.</title>
        <authorList>
            <person name="Perez-Cataluna A."/>
            <person name="Figueras M.J."/>
            <person name="Salas-Masso N."/>
        </authorList>
    </citation>
    <scope>NUCLEOTIDE SEQUENCE [LARGE SCALE GENOMIC DNA]</scope>
    <source>
        <strain evidence="2 3">DSM 18005</strain>
    </source>
</reference>
<dbReference type="InterPro" id="IPR012336">
    <property type="entry name" value="Thioredoxin-like_fold"/>
</dbReference>
<evidence type="ECO:0000313" key="2">
    <source>
        <dbReference type="EMBL" id="PKI80978.1"/>
    </source>
</evidence>
<dbReference type="SUPFAM" id="SSF52833">
    <property type="entry name" value="Thioredoxin-like"/>
    <property type="match status" value="1"/>
</dbReference>
<proteinExistence type="predicted"/>
<evidence type="ECO:0000259" key="1">
    <source>
        <dbReference type="Pfam" id="PF13098"/>
    </source>
</evidence>
<dbReference type="EMBL" id="NXIF01000025">
    <property type="protein sequence ID" value="PKI80978.1"/>
    <property type="molecule type" value="Genomic_DNA"/>
</dbReference>
<organism evidence="2 3">
    <name type="scientific">Malaciobacter halophilus</name>
    <dbReference type="NCBI Taxonomy" id="197482"/>
    <lineage>
        <taxon>Bacteria</taxon>
        <taxon>Pseudomonadati</taxon>
        <taxon>Campylobacterota</taxon>
        <taxon>Epsilonproteobacteria</taxon>
        <taxon>Campylobacterales</taxon>
        <taxon>Arcobacteraceae</taxon>
        <taxon>Malaciobacter</taxon>
    </lineage>
</organism>
<protein>
    <recommendedName>
        <fullName evidence="1">Thioredoxin-like fold domain-containing protein</fullName>
    </recommendedName>
</protein>
<dbReference type="Gene3D" id="3.40.30.10">
    <property type="entry name" value="Glutaredoxin"/>
    <property type="match status" value="1"/>
</dbReference>
<name>A0A2N1J337_9BACT</name>
<feature type="non-terminal residue" evidence="2">
    <location>
        <position position="1"/>
    </location>
</feature>